<feature type="signal peptide" evidence="1">
    <location>
        <begin position="1"/>
        <end position="23"/>
    </location>
</feature>
<feature type="chain" id="PRO_5014739412" evidence="1">
    <location>
        <begin position="24"/>
        <end position="93"/>
    </location>
</feature>
<keyword evidence="1" id="KW-0732">Signal</keyword>
<dbReference type="GeneID" id="66566987"/>
<proteinExistence type="predicted"/>
<evidence type="ECO:0000313" key="3">
    <source>
        <dbReference type="Proteomes" id="UP000231901"/>
    </source>
</evidence>
<keyword evidence="3" id="KW-1185">Reference proteome</keyword>
<dbReference type="AlphaFoldDB" id="A0A2K8QSG7"/>
<name>A0A2K8QSG7_9GAMM</name>
<sequence>MKVNRLVAGGVLLMLPLCGLAIAPYPADGNREFTEAQRAEIRRIVTEYLLAHPDRVQAIGQTPAIDGCMPVHPAAGNSKPGSCVNTLWVCPPQ</sequence>
<reference evidence="3" key="1">
    <citation type="journal article" date="2018" name="Genome Announc.">
        <title>Complete genome sequence of a Dickeya fangzhongdai type strain causing bleeding canker of pear tree trunks.</title>
        <authorList>
            <person name="Zhao Y."/>
            <person name="Tian Y."/>
            <person name="Li X."/>
            <person name="Hu B."/>
        </authorList>
    </citation>
    <scope>NUCLEOTIDE SEQUENCE [LARGE SCALE GENOMIC DNA]</scope>
    <source>
        <strain evidence="3">DSM 101947</strain>
    </source>
</reference>
<gene>
    <name evidence="2" type="ORF">CVE23_21955</name>
</gene>
<accession>A0A2K8QSG7</accession>
<dbReference type="Proteomes" id="UP000231901">
    <property type="component" value="Chromosome"/>
</dbReference>
<dbReference type="KEGG" id="dfn:CVE23_21955"/>
<evidence type="ECO:0000256" key="1">
    <source>
        <dbReference type="SAM" id="SignalP"/>
    </source>
</evidence>
<evidence type="ECO:0000313" key="2">
    <source>
        <dbReference type="EMBL" id="ATZ96404.1"/>
    </source>
</evidence>
<protein>
    <submittedName>
        <fullName evidence="2">Uncharacterized protein</fullName>
    </submittedName>
</protein>
<dbReference type="EMBL" id="CP025003">
    <property type="protein sequence ID" value="ATZ96404.1"/>
    <property type="molecule type" value="Genomic_DNA"/>
</dbReference>
<dbReference type="RefSeq" id="WP_049854818.1">
    <property type="nucleotide sequence ID" value="NZ_BMJF01000007.1"/>
</dbReference>
<dbReference type="OrthoDB" id="6432344at2"/>
<organism evidence="2 3">
    <name type="scientific">Dickeya fangzhongdai</name>
    <dbReference type="NCBI Taxonomy" id="1778540"/>
    <lineage>
        <taxon>Bacteria</taxon>
        <taxon>Pseudomonadati</taxon>
        <taxon>Pseudomonadota</taxon>
        <taxon>Gammaproteobacteria</taxon>
        <taxon>Enterobacterales</taxon>
        <taxon>Pectobacteriaceae</taxon>
        <taxon>Dickeya</taxon>
    </lineage>
</organism>